<organism evidence="7 8">
    <name type="scientific">Lactuca virosa</name>
    <dbReference type="NCBI Taxonomy" id="75947"/>
    <lineage>
        <taxon>Eukaryota</taxon>
        <taxon>Viridiplantae</taxon>
        <taxon>Streptophyta</taxon>
        <taxon>Embryophyta</taxon>
        <taxon>Tracheophyta</taxon>
        <taxon>Spermatophyta</taxon>
        <taxon>Magnoliopsida</taxon>
        <taxon>eudicotyledons</taxon>
        <taxon>Gunneridae</taxon>
        <taxon>Pentapetalae</taxon>
        <taxon>asterids</taxon>
        <taxon>campanulids</taxon>
        <taxon>Asterales</taxon>
        <taxon>Asteraceae</taxon>
        <taxon>Cichorioideae</taxon>
        <taxon>Cichorieae</taxon>
        <taxon>Lactucinae</taxon>
        <taxon>Lactuca</taxon>
    </lineage>
</organism>
<dbReference type="InterPro" id="IPR035979">
    <property type="entry name" value="RBD_domain_sf"/>
</dbReference>
<gene>
    <name evidence="7" type="ORF">LVIROSA_LOCUS23414</name>
</gene>
<dbReference type="CDD" id="cd00590">
    <property type="entry name" value="RRM_SF"/>
    <property type="match status" value="1"/>
</dbReference>
<dbReference type="GO" id="GO:0005681">
    <property type="term" value="C:spliceosomal complex"/>
    <property type="evidence" value="ECO:0007669"/>
    <property type="project" value="UniProtKB-KW"/>
</dbReference>
<evidence type="ECO:0000313" key="7">
    <source>
        <dbReference type="EMBL" id="CAH1437070.1"/>
    </source>
</evidence>
<accession>A0AAU9NH31</accession>
<dbReference type="EMBL" id="CAKMRJ010004445">
    <property type="protein sequence ID" value="CAH1437070.1"/>
    <property type="molecule type" value="Genomic_DNA"/>
</dbReference>
<dbReference type="GO" id="GO:0008380">
    <property type="term" value="P:RNA splicing"/>
    <property type="evidence" value="ECO:0007669"/>
    <property type="project" value="UniProtKB-KW"/>
</dbReference>
<dbReference type="PROSITE" id="PS50102">
    <property type="entry name" value="RRM"/>
    <property type="match status" value="1"/>
</dbReference>
<keyword evidence="8" id="KW-1185">Reference proteome</keyword>
<keyword evidence="3" id="KW-0508">mRNA splicing</keyword>
<evidence type="ECO:0000256" key="2">
    <source>
        <dbReference type="ARBA" id="ARBA00022728"/>
    </source>
</evidence>
<dbReference type="SMART" id="SM00360">
    <property type="entry name" value="RRM"/>
    <property type="match status" value="1"/>
</dbReference>
<evidence type="ECO:0000256" key="1">
    <source>
        <dbReference type="ARBA" id="ARBA00022664"/>
    </source>
</evidence>
<dbReference type="GO" id="GO:0003723">
    <property type="term" value="F:RNA binding"/>
    <property type="evidence" value="ECO:0007669"/>
    <property type="project" value="UniProtKB-UniRule"/>
</dbReference>
<dbReference type="InterPro" id="IPR000504">
    <property type="entry name" value="RRM_dom"/>
</dbReference>
<keyword evidence="4" id="KW-0694">RNA-binding</keyword>
<dbReference type="InterPro" id="IPR012677">
    <property type="entry name" value="Nucleotide-bd_a/b_plait_sf"/>
</dbReference>
<sequence length="107" mass="12740">MDGEWTEVRWKKNTNKAQVNKELTNYYVAGFPDGTRKEELRTPFARFGKVVDIYFGLKKDFHKKNFAFVRYINIEDAKKLEDKLQGIKCRNKTLEINISKHQRKVVQ</sequence>
<evidence type="ECO:0000256" key="3">
    <source>
        <dbReference type="ARBA" id="ARBA00023187"/>
    </source>
</evidence>
<evidence type="ECO:0000313" key="8">
    <source>
        <dbReference type="Proteomes" id="UP001157418"/>
    </source>
</evidence>
<feature type="coiled-coil region" evidence="5">
    <location>
        <begin position="77"/>
        <end position="104"/>
    </location>
</feature>
<dbReference type="Pfam" id="PF00076">
    <property type="entry name" value="RRM_1"/>
    <property type="match status" value="1"/>
</dbReference>
<evidence type="ECO:0000256" key="4">
    <source>
        <dbReference type="PROSITE-ProRule" id="PRU00176"/>
    </source>
</evidence>
<feature type="domain" description="RRM" evidence="6">
    <location>
        <begin position="24"/>
        <end position="101"/>
    </location>
</feature>
<dbReference type="InterPro" id="IPR050907">
    <property type="entry name" value="SRSF"/>
</dbReference>
<evidence type="ECO:0000259" key="6">
    <source>
        <dbReference type="PROSITE" id="PS50102"/>
    </source>
</evidence>
<dbReference type="SUPFAM" id="SSF54928">
    <property type="entry name" value="RNA-binding domain, RBD"/>
    <property type="match status" value="1"/>
</dbReference>
<reference evidence="7 8" key="1">
    <citation type="submission" date="2022-01" db="EMBL/GenBank/DDBJ databases">
        <authorList>
            <person name="Xiong W."/>
            <person name="Schranz E."/>
        </authorList>
    </citation>
    <scope>NUCLEOTIDE SEQUENCE [LARGE SCALE GENOMIC DNA]</scope>
</reference>
<dbReference type="Proteomes" id="UP001157418">
    <property type="component" value="Unassembled WGS sequence"/>
</dbReference>
<evidence type="ECO:0000256" key="5">
    <source>
        <dbReference type="SAM" id="Coils"/>
    </source>
</evidence>
<dbReference type="GO" id="GO:0006397">
    <property type="term" value="P:mRNA processing"/>
    <property type="evidence" value="ECO:0007669"/>
    <property type="project" value="UniProtKB-KW"/>
</dbReference>
<comment type="caution">
    <text evidence="7">The sequence shown here is derived from an EMBL/GenBank/DDBJ whole genome shotgun (WGS) entry which is preliminary data.</text>
</comment>
<dbReference type="PANTHER" id="PTHR23147">
    <property type="entry name" value="SERINE/ARGININE RICH SPLICING FACTOR"/>
    <property type="match status" value="1"/>
</dbReference>
<keyword evidence="5" id="KW-0175">Coiled coil</keyword>
<proteinExistence type="predicted"/>
<dbReference type="Gene3D" id="3.30.70.330">
    <property type="match status" value="1"/>
</dbReference>
<protein>
    <recommendedName>
        <fullName evidence="6">RRM domain-containing protein</fullName>
    </recommendedName>
</protein>
<keyword evidence="1" id="KW-0507">mRNA processing</keyword>
<keyword evidence="2" id="KW-0747">Spliceosome</keyword>
<name>A0AAU9NH31_9ASTR</name>
<dbReference type="AlphaFoldDB" id="A0AAU9NH31"/>